<keyword evidence="9" id="KW-0670">Pyruvate</keyword>
<keyword evidence="4 7" id="KW-0808">Transferase</keyword>
<evidence type="ECO:0000256" key="2">
    <source>
        <dbReference type="ARBA" id="ARBA00007441"/>
    </source>
</evidence>
<dbReference type="Gene3D" id="3.40.640.10">
    <property type="entry name" value="Type I PLP-dependent aspartate aminotransferase-like (Major domain)"/>
    <property type="match status" value="1"/>
</dbReference>
<organism evidence="9 10">
    <name type="scientific">Jannaschia pohangensis</name>
    <dbReference type="NCBI Taxonomy" id="390807"/>
    <lineage>
        <taxon>Bacteria</taxon>
        <taxon>Pseudomonadati</taxon>
        <taxon>Pseudomonadota</taxon>
        <taxon>Alphaproteobacteria</taxon>
        <taxon>Rhodobacterales</taxon>
        <taxon>Roseobacteraceae</taxon>
        <taxon>Jannaschia</taxon>
    </lineage>
</organism>
<evidence type="ECO:0000256" key="3">
    <source>
        <dbReference type="ARBA" id="ARBA00022576"/>
    </source>
</evidence>
<dbReference type="SUPFAM" id="SSF53383">
    <property type="entry name" value="PLP-dependent transferases"/>
    <property type="match status" value="1"/>
</dbReference>
<gene>
    <name evidence="9" type="ORF">SAMN04488095_0266</name>
</gene>
<name>A0A1I3GNB4_9RHOB</name>
<evidence type="ECO:0000256" key="6">
    <source>
        <dbReference type="ARBA" id="ARBA00049185"/>
    </source>
</evidence>
<dbReference type="Proteomes" id="UP000199110">
    <property type="component" value="Unassembled WGS sequence"/>
</dbReference>
<protein>
    <recommendedName>
        <fullName evidence="7">Aminotransferase</fullName>
        <ecNumber evidence="7">2.6.1.-</ecNumber>
    </recommendedName>
</protein>
<reference evidence="9 10" key="1">
    <citation type="submission" date="2016-10" db="EMBL/GenBank/DDBJ databases">
        <authorList>
            <person name="de Groot N.N."/>
        </authorList>
    </citation>
    <scope>NUCLEOTIDE SEQUENCE [LARGE SCALE GENOMIC DNA]</scope>
    <source>
        <strain evidence="9 10">DSM 19073</strain>
    </source>
</reference>
<dbReference type="STRING" id="390807.SAMN04488095_0266"/>
<evidence type="ECO:0000256" key="4">
    <source>
        <dbReference type="ARBA" id="ARBA00022679"/>
    </source>
</evidence>
<accession>A0A1I3GNB4</accession>
<dbReference type="CDD" id="cd00609">
    <property type="entry name" value="AAT_like"/>
    <property type="match status" value="1"/>
</dbReference>
<evidence type="ECO:0000256" key="1">
    <source>
        <dbReference type="ARBA" id="ARBA00001933"/>
    </source>
</evidence>
<evidence type="ECO:0000313" key="9">
    <source>
        <dbReference type="EMBL" id="SFI24965.1"/>
    </source>
</evidence>
<feature type="domain" description="Aminotransferase class I/classII large" evidence="8">
    <location>
        <begin position="34"/>
        <end position="381"/>
    </location>
</feature>
<dbReference type="InterPro" id="IPR050596">
    <property type="entry name" value="AspAT/PAT-like"/>
</dbReference>
<dbReference type="PANTHER" id="PTHR46383">
    <property type="entry name" value="ASPARTATE AMINOTRANSFERASE"/>
    <property type="match status" value="1"/>
</dbReference>
<evidence type="ECO:0000256" key="5">
    <source>
        <dbReference type="ARBA" id="ARBA00022898"/>
    </source>
</evidence>
<keyword evidence="10" id="KW-1185">Reference proteome</keyword>
<dbReference type="InterPro" id="IPR015422">
    <property type="entry name" value="PyrdxlP-dep_Trfase_small"/>
</dbReference>
<evidence type="ECO:0000259" key="8">
    <source>
        <dbReference type="Pfam" id="PF00155"/>
    </source>
</evidence>
<dbReference type="GO" id="GO:0004069">
    <property type="term" value="F:L-aspartate:2-oxoglutarate aminotransferase activity"/>
    <property type="evidence" value="ECO:0007669"/>
    <property type="project" value="UniProtKB-EC"/>
</dbReference>
<comment type="cofactor">
    <cofactor evidence="1 7">
        <name>pyridoxal 5'-phosphate</name>
        <dbReference type="ChEBI" id="CHEBI:597326"/>
    </cofactor>
</comment>
<dbReference type="PANTHER" id="PTHR46383:SF1">
    <property type="entry name" value="ASPARTATE AMINOTRANSFERASE"/>
    <property type="match status" value="1"/>
</dbReference>
<evidence type="ECO:0000256" key="7">
    <source>
        <dbReference type="RuleBase" id="RU000481"/>
    </source>
</evidence>
<dbReference type="InterPro" id="IPR015421">
    <property type="entry name" value="PyrdxlP-dep_Trfase_major"/>
</dbReference>
<keyword evidence="5" id="KW-0663">Pyridoxal phosphate</keyword>
<dbReference type="PROSITE" id="PS00105">
    <property type="entry name" value="AA_TRANSFER_CLASS_1"/>
    <property type="match status" value="1"/>
</dbReference>
<dbReference type="Pfam" id="PF00155">
    <property type="entry name" value="Aminotran_1_2"/>
    <property type="match status" value="1"/>
</dbReference>
<dbReference type="EC" id="2.6.1.-" evidence="7"/>
<dbReference type="RefSeq" id="WP_092776287.1">
    <property type="nucleotide sequence ID" value="NZ_FORA01000001.1"/>
</dbReference>
<dbReference type="InterPro" id="IPR004839">
    <property type="entry name" value="Aminotransferase_I/II_large"/>
</dbReference>
<keyword evidence="3 7" id="KW-0032">Aminotransferase</keyword>
<dbReference type="Gene3D" id="3.90.1150.10">
    <property type="entry name" value="Aspartate Aminotransferase, domain 1"/>
    <property type="match status" value="1"/>
</dbReference>
<dbReference type="InterPro" id="IPR015424">
    <property type="entry name" value="PyrdxlP-dep_Trfase"/>
</dbReference>
<proteinExistence type="inferred from homology"/>
<comment type="similarity">
    <text evidence="2 7">Belongs to the class-I pyridoxal-phosphate-dependent aminotransferase family.</text>
</comment>
<dbReference type="InterPro" id="IPR004838">
    <property type="entry name" value="NHTrfase_class1_PyrdxlP-BS"/>
</dbReference>
<evidence type="ECO:0000313" key="10">
    <source>
        <dbReference type="Proteomes" id="UP000199110"/>
    </source>
</evidence>
<dbReference type="EMBL" id="FORA01000001">
    <property type="protein sequence ID" value="SFI24965.1"/>
    <property type="molecule type" value="Genomic_DNA"/>
</dbReference>
<dbReference type="GO" id="GO:0030170">
    <property type="term" value="F:pyridoxal phosphate binding"/>
    <property type="evidence" value="ECO:0007669"/>
    <property type="project" value="InterPro"/>
</dbReference>
<dbReference type="OrthoDB" id="9766084at2"/>
<sequence>MTRLSTRIQTLTAGGNGWAVYYRAREMKAAGVPVLDLTIGEHDRRTDPAILEVMDASARGGNTGYAHLTGSPALRDTIAARVAARTGVPTTRDNVAVVPGGQFALFAALMAGIDPGDDVLFPDPYYTSYPGTVRSAGGRPVPVPARPEDGFQPRAADLLVACTGAARALLINSPNNPTGAVYSDAVLEGIARVARDRDLWVVSDEVYDTQCWTGPHRSLRSVPGMAERVLVAGSMSKSHAMTGSRIGWLIGPEAVIAGVSALANTTTYGPPGYIQDATLHALTLGEGFEAGVAAPFRRRRDLCLARIAGQQAVGVIPSGGAMYLMLDVRATGLSGVNFALQLLETKHVAVMPGESFGAAAAGHVRLALTLPDDDLLAALDTLLTFAQELSR</sequence>
<comment type="catalytic activity">
    <reaction evidence="6">
        <text>L-aspartate + 2-oxoglutarate = oxaloacetate + L-glutamate</text>
        <dbReference type="Rhea" id="RHEA:21824"/>
        <dbReference type="ChEBI" id="CHEBI:16452"/>
        <dbReference type="ChEBI" id="CHEBI:16810"/>
        <dbReference type="ChEBI" id="CHEBI:29985"/>
        <dbReference type="ChEBI" id="CHEBI:29991"/>
        <dbReference type="EC" id="2.6.1.1"/>
    </reaction>
</comment>
<dbReference type="AlphaFoldDB" id="A0A1I3GNB4"/>
<dbReference type="GO" id="GO:0006520">
    <property type="term" value="P:amino acid metabolic process"/>
    <property type="evidence" value="ECO:0007669"/>
    <property type="project" value="InterPro"/>
</dbReference>